<evidence type="ECO:0000259" key="2">
    <source>
        <dbReference type="Pfam" id="PF24839"/>
    </source>
</evidence>
<dbReference type="Proteomes" id="UP000286734">
    <property type="component" value="Unassembled WGS sequence"/>
</dbReference>
<sequence>MGSQQREFPFALDRRLRLTLRVERGKLVAWAVQLEWFDAEEGRWVWVARYDTAGGRPHRDRNRLGTEHPKAPHAGAVGRLGKGFLARAPGFLEVPTLATPGWGGS</sequence>
<evidence type="ECO:0000313" key="4">
    <source>
        <dbReference type="EMBL" id="RTH21774.1"/>
    </source>
</evidence>
<proteinExistence type="predicted"/>
<dbReference type="EMBL" id="PELP01000055">
    <property type="protein sequence ID" value="RTH06871.1"/>
    <property type="molecule type" value="Genomic_DNA"/>
</dbReference>
<dbReference type="EMBL" id="PELW01000384">
    <property type="protein sequence ID" value="RTH21774.1"/>
    <property type="molecule type" value="Genomic_DNA"/>
</dbReference>
<feature type="region of interest" description="Disordered" evidence="1">
    <location>
        <begin position="56"/>
        <end position="76"/>
    </location>
</feature>
<organism evidence="3 6">
    <name type="scientific">Thermus scotoductus</name>
    <dbReference type="NCBI Taxonomy" id="37636"/>
    <lineage>
        <taxon>Bacteria</taxon>
        <taxon>Thermotogati</taxon>
        <taxon>Deinococcota</taxon>
        <taxon>Deinococci</taxon>
        <taxon>Thermales</taxon>
        <taxon>Thermaceae</taxon>
        <taxon>Thermus</taxon>
    </lineage>
</organism>
<dbReference type="RefSeq" id="WP_126200015.1">
    <property type="nucleotide sequence ID" value="NZ_DAHVNI010000053.1"/>
</dbReference>
<gene>
    <name evidence="4" type="ORF">CSW40_12185</name>
    <name evidence="3" type="ORF">CSW47_02745</name>
</gene>
<evidence type="ECO:0000256" key="1">
    <source>
        <dbReference type="SAM" id="MobiDB-lite"/>
    </source>
</evidence>
<dbReference type="Pfam" id="PF24839">
    <property type="entry name" value="DUF7718"/>
    <property type="match status" value="1"/>
</dbReference>
<dbReference type="Proteomes" id="UP000286712">
    <property type="component" value="Unassembled WGS sequence"/>
</dbReference>
<evidence type="ECO:0000313" key="6">
    <source>
        <dbReference type="Proteomes" id="UP000286734"/>
    </source>
</evidence>
<reference evidence="5 6" key="1">
    <citation type="journal article" date="2019" name="Extremophiles">
        <title>Biogeography of thermophiles and predominance of Thermus scotoductus in domestic water heaters.</title>
        <authorList>
            <person name="Wilpiszeski R.L."/>
            <person name="Zhang Z."/>
            <person name="House C.H."/>
        </authorList>
    </citation>
    <scope>NUCLEOTIDE SEQUENCE [LARGE SCALE GENOMIC DNA]</scope>
    <source>
        <strain evidence="4 5">27_S27</strain>
        <strain evidence="3 6">34_S34</strain>
    </source>
</reference>
<name>A0A430RG63_THESC</name>
<dbReference type="AlphaFoldDB" id="A0A430RG63"/>
<comment type="caution">
    <text evidence="3">The sequence shown here is derived from an EMBL/GenBank/DDBJ whole genome shotgun (WGS) entry which is preliminary data.</text>
</comment>
<protein>
    <recommendedName>
        <fullName evidence="2">DUF7718 domain-containing protein</fullName>
    </recommendedName>
</protein>
<feature type="domain" description="DUF7718" evidence="2">
    <location>
        <begin position="9"/>
        <end position="67"/>
    </location>
</feature>
<dbReference type="InterPro" id="IPR056135">
    <property type="entry name" value="DUF7718"/>
</dbReference>
<evidence type="ECO:0000313" key="5">
    <source>
        <dbReference type="Proteomes" id="UP000286712"/>
    </source>
</evidence>
<evidence type="ECO:0000313" key="3">
    <source>
        <dbReference type="EMBL" id="RTH06871.1"/>
    </source>
</evidence>
<accession>A0A430RG63</accession>